<evidence type="ECO:0000313" key="14">
    <source>
        <dbReference type="EMBL" id="ROT67079.1"/>
    </source>
</evidence>
<dbReference type="GO" id="GO:0034220">
    <property type="term" value="P:monoatomic ion transmembrane transport"/>
    <property type="evidence" value="ECO:0007669"/>
    <property type="project" value="UniProtKB-KW"/>
</dbReference>
<keyword evidence="7" id="KW-0965">Cell junction</keyword>
<keyword evidence="4" id="KW-1003">Cell membrane</keyword>
<evidence type="ECO:0000256" key="10">
    <source>
        <dbReference type="ARBA" id="ARBA00023136"/>
    </source>
</evidence>
<evidence type="ECO:0000256" key="13">
    <source>
        <dbReference type="SAM" id="MobiDB-lite"/>
    </source>
</evidence>
<comment type="caution">
    <text evidence="14">The sequence shown here is derived from an EMBL/GenBank/DDBJ whole genome shotgun (WGS) entry which is preliminary data.</text>
</comment>
<evidence type="ECO:0000256" key="5">
    <source>
        <dbReference type="ARBA" id="ARBA00022692"/>
    </source>
</evidence>
<keyword evidence="11 12" id="KW-0407">Ion channel</keyword>
<evidence type="ECO:0000256" key="11">
    <source>
        <dbReference type="ARBA" id="ARBA00023303"/>
    </source>
</evidence>
<evidence type="ECO:0000256" key="3">
    <source>
        <dbReference type="ARBA" id="ARBA00022448"/>
    </source>
</evidence>
<keyword evidence="10 12" id="KW-0472">Membrane</keyword>
<evidence type="ECO:0000256" key="6">
    <source>
        <dbReference type="ARBA" id="ARBA00022868"/>
    </source>
</evidence>
<proteinExistence type="inferred from homology"/>
<comment type="caution">
    <text evidence="12">Lacks conserved residue(s) required for the propagation of feature annotation.</text>
</comment>
<gene>
    <name evidence="12" type="primary">inx</name>
    <name evidence="14" type="ORF">C7M84_014860</name>
</gene>
<evidence type="ECO:0000256" key="2">
    <source>
        <dbReference type="ARBA" id="ARBA00004651"/>
    </source>
</evidence>
<feature type="region of interest" description="Disordered" evidence="13">
    <location>
        <begin position="354"/>
        <end position="374"/>
    </location>
</feature>
<evidence type="ECO:0000256" key="1">
    <source>
        <dbReference type="ARBA" id="ARBA00004610"/>
    </source>
</evidence>
<reference evidence="14 15" key="1">
    <citation type="submission" date="2018-04" db="EMBL/GenBank/DDBJ databases">
        <authorList>
            <person name="Zhang X."/>
            <person name="Yuan J."/>
            <person name="Li F."/>
            <person name="Xiang J."/>
        </authorList>
    </citation>
    <scope>NUCLEOTIDE SEQUENCE [LARGE SCALE GENOMIC DNA]</scope>
    <source>
        <tissue evidence="14">Muscle</tissue>
    </source>
</reference>
<sequence>MNENCDENEVQAGSDNNSENGEENDNVEGDVDMSISSISDAEDEGGDEAWKMLASAAQPEEEAPDAQGGTSCSFAKGGGRPKNAPDKKGVDANKVIPVVKKKKDEGGGSGMLGQIKSILSPLVKRDDGTPEIVDSFVLRMHYSFGVSVFVLAFSIVQANWFTKEAVHCVFGFNADRTVTPAIKNTCLSYPYTCKPPRETVYDGEDCPRQYLMFYRWIHFSFLALAGIYYLPRIVAKKTSHSPLKKLLSHLISMEKRYDDSAFENGVSKMVTYFENHFSVHGSLYTRLLMCHVIAVVIDVGSFIYLDFFMQENFIGLIYNSYPFQRNPGNFSDNLYQPDTVLTLPSDSLLPDLHYQNGSRTQGHTSSTPKPKSRLLPPFFKSEKHADLYPIIEITP</sequence>
<feature type="compositionally biased region" description="Polar residues" evidence="13">
    <location>
        <begin position="355"/>
        <end position="369"/>
    </location>
</feature>
<feature type="compositionally biased region" description="Acidic residues" evidence="13">
    <location>
        <begin position="20"/>
        <end position="31"/>
    </location>
</feature>
<organism evidence="14 15">
    <name type="scientific">Penaeus vannamei</name>
    <name type="common">Whiteleg shrimp</name>
    <name type="synonym">Litopenaeus vannamei</name>
    <dbReference type="NCBI Taxonomy" id="6689"/>
    <lineage>
        <taxon>Eukaryota</taxon>
        <taxon>Metazoa</taxon>
        <taxon>Ecdysozoa</taxon>
        <taxon>Arthropoda</taxon>
        <taxon>Crustacea</taxon>
        <taxon>Multicrustacea</taxon>
        <taxon>Malacostraca</taxon>
        <taxon>Eumalacostraca</taxon>
        <taxon>Eucarida</taxon>
        <taxon>Decapoda</taxon>
        <taxon>Dendrobranchiata</taxon>
        <taxon>Penaeoidea</taxon>
        <taxon>Penaeidae</taxon>
        <taxon>Penaeus</taxon>
    </lineage>
</organism>
<evidence type="ECO:0000256" key="7">
    <source>
        <dbReference type="ARBA" id="ARBA00022949"/>
    </source>
</evidence>
<comment type="subcellular location">
    <subcellularLocation>
        <location evidence="1">Cell junction</location>
        <location evidence="1">Gap junction</location>
    </subcellularLocation>
    <subcellularLocation>
        <location evidence="2 12">Cell membrane</location>
        <topology evidence="2 12">Multi-pass membrane protein</topology>
    </subcellularLocation>
</comment>
<keyword evidence="15" id="KW-1185">Reference proteome</keyword>
<keyword evidence="8 12" id="KW-1133">Transmembrane helix</keyword>
<protein>
    <recommendedName>
        <fullName evidence="12">Innexin</fullName>
    </recommendedName>
</protein>
<comment type="similarity">
    <text evidence="12">Belongs to the pannexin family.</text>
</comment>
<dbReference type="AlphaFoldDB" id="A0A3R7NUI3"/>
<feature type="transmembrane region" description="Helical" evidence="12">
    <location>
        <begin position="142"/>
        <end position="161"/>
    </location>
</feature>
<evidence type="ECO:0000313" key="15">
    <source>
        <dbReference type="Proteomes" id="UP000283509"/>
    </source>
</evidence>
<keyword evidence="6" id="KW-0303">Gap junction</keyword>
<evidence type="ECO:0000256" key="12">
    <source>
        <dbReference type="RuleBase" id="RU010713"/>
    </source>
</evidence>
<dbReference type="Proteomes" id="UP000283509">
    <property type="component" value="Unassembled WGS sequence"/>
</dbReference>
<dbReference type="GO" id="GO:0005921">
    <property type="term" value="C:gap junction"/>
    <property type="evidence" value="ECO:0007669"/>
    <property type="project" value="UniProtKB-SubCell"/>
</dbReference>
<dbReference type="EMBL" id="QCYY01002852">
    <property type="protein sequence ID" value="ROT67079.1"/>
    <property type="molecule type" value="Genomic_DNA"/>
</dbReference>
<accession>A0A3R7NUI3</accession>
<keyword evidence="9 12" id="KW-0406">Ion transport</keyword>
<feature type="transmembrane region" description="Helical" evidence="12">
    <location>
        <begin position="213"/>
        <end position="230"/>
    </location>
</feature>
<reference evidence="14 15" key="2">
    <citation type="submission" date="2019-01" db="EMBL/GenBank/DDBJ databases">
        <title>The decoding of complex shrimp genome reveals the adaptation for benthos swimmer, frequently molting mechanism and breeding impact on genome.</title>
        <authorList>
            <person name="Sun Y."/>
            <person name="Gao Y."/>
            <person name="Yu Y."/>
        </authorList>
    </citation>
    <scope>NUCLEOTIDE SEQUENCE [LARGE SCALE GENOMIC DNA]</scope>
    <source>
        <tissue evidence="14">Muscle</tissue>
    </source>
</reference>
<dbReference type="OrthoDB" id="6346345at2759"/>
<dbReference type="Pfam" id="PF00876">
    <property type="entry name" value="Innexin"/>
    <property type="match status" value="1"/>
</dbReference>
<dbReference type="InterPro" id="IPR000990">
    <property type="entry name" value="Innexin"/>
</dbReference>
<name>A0A3R7NUI3_PENVA</name>
<dbReference type="PROSITE" id="PS51013">
    <property type="entry name" value="PANNEXIN"/>
    <property type="match status" value="1"/>
</dbReference>
<keyword evidence="3 12" id="KW-0813">Transport</keyword>
<feature type="transmembrane region" description="Helical" evidence="12">
    <location>
        <begin position="283"/>
        <end position="305"/>
    </location>
</feature>
<keyword evidence="5 12" id="KW-0812">Transmembrane</keyword>
<dbReference type="GO" id="GO:0005886">
    <property type="term" value="C:plasma membrane"/>
    <property type="evidence" value="ECO:0007669"/>
    <property type="project" value="UniProtKB-SubCell"/>
</dbReference>
<evidence type="ECO:0000256" key="9">
    <source>
        <dbReference type="ARBA" id="ARBA00023065"/>
    </source>
</evidence>
<comment type="function">
    <text evidence="12">Structural component of the gap junctions.</text>
</comment>
<evidence type="ECO:0000256" key="8">
    <source>
        <dbReference type="ARBA" id="ARBA00022989"/>
    </source>
</evidence>
<evidence type="ECO:0000256" key="4">
    <source>
        <dbReference type="ARBA" id="ARBA00022475"/>
    </source>
</evidence>
<feature type="region of interest" description="Disordered" evidence="13">
    <location>
        <begin position="1"/>
        <end position="89"/>
    </location>
</feature>